<reference evidence="2 3" key="1">
    <citation type="submission" date="2019-10" db="EMBL/GenBank/DDBJ databases">
        <title>A soil myxobacterium in the family Polyangiaceae.</title>
        <authorList>
            <person name="Li Y."/>
            <person name="Wang J."/>
        </authorList>
    </citation>
    <scope>NUCLEOTIDE SEQUENCE [LARGE SCALE GENOMIC DNA]</scope>
    <source>
        <strain evidence="2 3">DSM 14734</strain>
    </source>
</reference>
<dbReference type="RefSeq" id="WP_153819585.1">
    <property type="nucleotide sequence ID" value="NZ_WJIE01000003.1"/>
</dbReference>
<feature type="compositionally biased region" description="Basic and acidic residues" evidence="1">
    <location>
        <begin position="527"/>
        <end position="538"/>
    </location>
</feature>
<feature type="region of interest" description="Disordered" evidence="1">
    <location>
        <begin position="527"/>
        <end position="552"/>
    </location>
</feature>
<gene>
    <name evidence="2" type="ORF">GF068_12535</name>
</gene>
<sequence length="552" mass="60662">MTTFEGRKGAWEALRRHDPAKARDATQALDAARLAFRLGDRRLVDAWIGRALALASAEGPAHAAKVHLAAASLDQRAGRFSGCLRHLERALALAPEDPALRERGAELLRAFGAPADKRFSCNYITSEPDARGAEADALLRRAREKSASGDPRGAIRDLLAAKHIADEPRSFVIDLELVALGRRHFGFLDVEALTTLGRGPDKPSPRAAIERALHRRFVAPALDHAARIANRAWDGLPEAALAPLRRGLGDTFREEEGELPAPRDGRLRLLARLFPEAILARLGEGRPIPIRSSARHRAKVLQWSIRGRPAAEVLGEFDAILRDHPRSHHPHAYRGELLLWLGRTDEAEEDFRRGLLIQPRARWLHIGMGAVHVLRGDHAAALASLQRSVDCAPALVGPTLYGVRGEAHRLRGDLRAAAEDLARTCRDTPSRVSAWVNLALTEDDLGRAEARDAAFQELSRRAPWLVADAAEEALGLVLPALDDHDARRATLEHARRMLRGNRSSSCVTYFTREGELRTVFALDEPGRTYPRSELDGVGDRGVQGSGQTRGRD</sequence>
<dbReference type="AlphaFoldDB" id="A0A6N7PL46"/>
<evidence type="ECO:0008006" key="4">
    <source>
        <dbReference type="Google" id="ProtNLM"/>
    </source>
</evidence>
<evidence type="ECO:0000256" key="1">
    <source>
        <dbReference type="SAM" id="MobiDB-lite"/>
    </source>
</evidence>
<dbReference type="InterPro" id="IPR019734">
    <property type="entry name" value="TPR_rpt"/>
</dbReference>
<dbReference type="Gene3D" id="1.25.40.10">
    <property type="entry name" value="Tetratricopeptide repeat domain"/>
    <property type="match status" value="2"/>
</dbReference>
<dbReference type="SMART" id="SM00028">
    <property type="entry name" value="TPR"/>
    <property type="match status" value="4"/>
</dbReference>
<dbReference type="InterPro" id="IPR011990">
    <property type="entry name" value="TPR-like_helical_dom_sf"/>
</dbReference>
<keyword evidence="3" id="KW-1185">Reference proteome</keyword>
<evidence type="ECO:0000313" key="2">
    <source>
        <dbReference type="EMBL" id="MRG92748.1"/>
    </source>
</evidence>
<accession>A0A6N7PL46</accession>
<dbReference type="EMBL" id="WJIE01000003">
    <property type="protein sequence ID" value="MRG92748.1"/>
    <property type="molecule type" value="Genomic_DNA"/>
</dbReference>
<protein>
    <recommendedName>
        <fullName evidence="4">Tetratricopeptide repeat protein</fullName>
    </recommendedName>
</protein>
<name>A0A6N7PL46_9BACT</name>
<dbReference type="OrthoDB" id="5420636at2"/>
<organism evidence="2 3">
    <name type="scientific">Polyangium spumosum</name>
    <dbReference type="NCBI Taxonomy" id="889282"/>
    <lineage>
        <taxon>Bacteria</taxon>
        <taxon>Pseudomonadati</taxon>
        <taxon>Myxococcota</taxon>
        <taxon>Polyangia</taxon>
        <taxon>Polyangiales</taxon>
        <taxon>Polyangiaceae</taxon>
        <taxon>Polyangium</taxon>
    </lineage>
</organism>
<proteinExistence type="predicted"/>
<comment type="caution">
    <text evidence="2">The sequence shown here is derived from an EMBL/GenBank/DDBJ whole genome shotgun (WGS) entry which is preliminary data.</text>
</comment>
<dbReference type="Proteomes" id="UP000440224">
    <property type="component" value="Unassembled WGS sequence"/>
</dbReference>
<evidence type="ECO:0000313" key="3">
    <source>
        <dbReference type="Proteomes" id="UP000440224"/>
    </source>
</evidence>
<dbReference type="SUPFAM" id="SSF48452">
    <property type="entry name" value="TPR-like"/>
    <property type="match status" value="2"/>
</dbReference>